<evidence type="ECO:0000259" key="10">
    <source>
        <dbReference type="Pfam" id="PF00324"/>
    </source>
</evidence>
<keyword evidence="5 9" id="KW-0812">Transmembrane</keyword>
<feature type="transmembrane region" description="Helical" evidence="9">
    <location>
        <begin position="417"/>
        <end position="436"/>
    </location>
</feature>
<feature type="transmembrane region" description="Helical" evidence="9">
    <location>
        <begin position="28"/>
        <end position="45"/>
    </location>
</feature>
<sequence length="490" mass="52579">MSRARVVRDEPQRAGGEKLQRTLKNRHIQLIAIGGAIGTGLFMGSGKTISVAGPSILLVYTIIGAVLFLFMRTLGELLLSDHKYATFADIARDLIGPWAGFVTGWTYWACWVVTGVADMVAITGYARFWWPNLPAWIPICATTLLLFGLNAMTVKAFGETEFWFALIKIVAIIALVIVGFAMVAMGTIGTAGTTASVSNLWSHGGFFPQGFTGFLGGFQIALFAFIGIEMVGTTVAETDDPERTLPKAVNSIPVRIMLFYVTALAAIMMVTPWDQVSPDSSPFVTMFSLTGLGAAATIVNLVVLSSAASSANSGIYSTSRMLYGLARQEQAPRVFARLSTHHVPLNALFLSCVCLLSAIVIMGLGGSISSAFTLVTSVSATLFMGVWVVIVVSYLVYLRKSPELHAKARFRAPGGALSAWIVLVFMGAMGVVLAMWDDTRPGLIYSIIWIVFIVAAAFANRHFLLRRAERGVLGDGGTGEGPHTGPHLHE</sequence>
<feature type="transmembrane region" description="Helical" evidence="9">
    <location>
        <begin position="343"/>
        <end position="365"/>
    </location>
</feature>
<accession>A0AAP9YBD8</accession>
<dbReference type="AlphaFoldDB" id="A0AAP9YBD8"/>
<dbReference type="GO" id="GO:0055085">
    <property type="term" value="P:transmembrane transport"/>
    <property type="evidence" value="ECO:0007669"/>
    <property type="project" value="InterPro"/>
</dbReference>
<evidence type="ECO:0000256" key="6">
    <source>
        <dbReference type="ARBA" id="ARBA00022970"/>
    </source>
</evidence>
<dbReference type="GO" id="GO:0005886">
    <property type="term" value="C:plasma membrane"/>
    <property type="evidence" value="ECO:0007669"/>
    <property type="project" value="UniProtKB-SubCell"/>
</dbReference>
<dbReference type="Gene3D" id="1.20.1740.10">
    <property type="entry name" value="Amino acid/polyamine transporter I"/>
    <property type="match status" value="1"/>
</dbReference>
<keyword evidence="7 9" id="KW-1133">Transmembrane helix</keyword>
<keyword evidence="3" id="KW-0813">Transport</keyword>
<evidence type="ECO:0000256" key="5">
    <source>
        <dbReference type="ARBA" id="ARBA00022692"/>
    </source>
</evidence>
<dbReference type="PANTHER" id="PTHR43495">
    <property type="entry name" value="GABA PERMEASE"/>
    <property type="match status" value="1"/>
</dbReference>
<evidence type="ECO:0000256" key="4">
    <source>
        <dbReference type="ARBA" id="ARBA00022475"/>
    </source>
</evidence>
<reference evidence="11 12" key="1">
    <citation type="submission" date="2020-12" db="EMBL/GenBank/DDBJ databases">
        <title>FDA dAtabase for Regulatory Grade micrObial Sequences (FDA-ARGOS): Supporting development and validation of Infectious Disease Dx tests.</title>
        <authorList>
            <person name="Sproer C."/>
            <person name="Gronow S."/>
            <person name="Severitt S."/>
            <person name="Schroder I."/>
            <person name="Tallon L."/>
            <person name="Sadzewicz L."/>
            <person name="Zhao X."/>
            <person name="Boylan J."/>
            <person name="Ott S."/>
            <person name="Bowen H."/>
            <person name="Vavikolanu K."/>
            <person name="Mehta A."/>
            <person name="Aluvathingal J."/>
            <person name="Nadendla S."/>
            <person name="Lowell S."/>
            <person name="Myers T."/>
            <person name="Yan Y."/>
            <person name="Sichtig H."/>
        </authorList>
    </citation>
    <scope>NUCLEOTIDE SEQUENCE [LARGE SCALE GENOMIC DNA]</scope>
    <source>
        <strain evidence="11 12">FDAARGOS_985</strain>
    </source>
</reference>
<feature type="transmembrane region" description="Helical" evidence="9">
    <location>
        <begin position="105"/>
        <end position="130"/>
    </location>
</feature>
<dbReference type="GO" id="GO:0006865">
    <property type="term" value="P:amino acid transport"/>
    <property type="evidence" value="ECO:0007669"/>
    <property type="project" value="UniProtKB-KW"/>
</dbReference>
<dbReference type="FunFam" id="1.20.1740.10:FF:000001">
    <property type="entry name" value="Amino acid permease"/>
    <property type="match status" value="1"/>
</dbReference>
<dbReference type="RefSeq" id="WP_198482556.1">
    <property type="nucleotide sequence ID" value="NZ_CP066065.1"/>
</dbReference>
<feature type="transmembrane region" description="Helical" evidence="9">
    <location>
        <begin position="136"/>
        <end position="157"/>
    </location>
</feature>
<evidence type="ECO:0000256" key="9">
    <source>
        <dbReference type="SAM" id="Phobius"/>
    </source>
</evidence>
<dbReference type="Proteomes" id="UP000595220">
    <property type="component" value="Chromosome"/>
</dbReference>
<organism evidence="11 12">
    <name type="scientific">Schaalia meyeri</name>
    <dbReference type="NCBI Taxonomy" id="52773"/>
    <lineage>
        <taxon>Bacteria</taxon>
        <taxon>Bacillati</taxon>
        <taxon>Actinomycetota</taxon>
        <taxon>Actinomycetes</taxon>
        <taxon>Actinomycetales</taxon>
        <taxon>Actinomycetaceae</taxon>
        <taxon>Schaalia</taxon>
    </lineage>
</organism>
<keyword evidence="4" id="KW-1003">Cell membrane</keyword>
<dbReference type="EMBL" id="CP066065">
    <property type="protein sequence ID" value="QQC43591.1"/>
    <property type="molecule type" value="Genomic_DNA"/>
</dbReference>
<comment type="similarity">
    <text evidence="2">Belongs to the amino acid-polyamine-organocation (APC) superfamily. Amino acid transporter (AAT) (TC 2.A.3.1) family.</text>
</comment>
<dbReference type="Pfam" id="PF00324">
    <property type="entry name" value="AA_permease"/>
    <property type="match status" value="1"/>
</dbReference>
<feature type="transmembrane region" description="Helical" evidence="9">
    <location>
        <begin position="283"/>
        <end position="304"/>
    </location>
</feature>
<evidence type="ECO:0000313" key="11">
    <source>
        <dbReference type="EMBL" id="QQC43591.1"/>
    </source>
</evidence>
<comment type="subcellular location">
    <subcellularLocation>
        <location evidence="1">Cell membrane</location>
        <topology evidence="1">Multi-pass membrane protein</topology>
    </subcellularLocation>
</comment>
<feature type="transmembrane region" description="Helical" evidence="9">
    <location>
        <begin position="51"/>
        <end position="70"/>
    </location>
</feature>
<name>A0AAP9YBD8_9ACTO</name>
<feature type="transmembrane region" description="Helical" evidence="9">
    <location>
        <begin position="371"/>
        <end position="397"/>
    </location>
</feature>
<keyword evidence="12" id="KW-1185">Reference proteome</keyword>
<feature type="transmembrane region" description="Helical" evidence="9">
    <location>
        <begin position="169"/>
        <end position="191"/>
    </location>
</feature>
<dbReference type="PANTHER" id="PTHR43495:SF2">
    <property type="entry name" value="D-SERINE_D-ALANINE_GLYCINE TRANSPORTER"/>
    <property type="match status" value="1"/>
</dbReference>
<evidence type="ECO:0000256" key="3">
    <source>
        <dbReference type="ARBA" id="ARBA00022448"/>
    </source>
</evidence>
<evidence type="ECO:0000256" key="8">
    <source>
        <dbReference type="ARBA" id="ARBA00023136"/>
    </source>
</evidence>
<evidence type="ECO:0000256" key="7">
    <source>
        <dbReference type="ARBA" id="ARBA00022989"/>
    </source>
</evidence>
<dbReference type="PIRSF" id="PIRSF006060">
    <property type="entry name" value="AA_transporter"/>
    <property type="match status" value="1"/>
</dbReference>
<feature type="transmembrane region" description="Helical" evidence="9">
    <location>
        <begin position="211"/>
        <end position="231"/>
    </location>
</feature>
<proteinExistence type="inferred from homology"/>
<evidence type="ECO:0000256" key="1">
    <source>
        <dbReference type="ARBA" id="ARBA00004651"/>
    </source>
</evidence>
<evidence type="ECO:0000313" key="12">
    <source>
        <dbReference type="Proteomes" id="UP000595220"/>
    </source>
</evidence>
<gene>
    <name evidence="11" type="ORF">I6H42_07350</name>
</gene>
<keyword evidence="8 9" id="KW-0472">Membrane</keyword>
<feature type="transmembrane region" description="Helical" evidence="9">
    <location>
        <begin position="252"/>
        <end position="271"/>
    </location>
</feature>
<feature type="transmembrane region" description="Helical" evidence="9">
    <location>
        <begin position="442"/>
        <end position="460"/>
    </location>
</feature>
<feature type="domain" description="Amino acid permease/ SLC12A" evidence="10">
    <location>
        <begin position="27"/>
        <end position="458"/>
    </location>
</feature>
<evidence type="ECO:0000256" key="2">
    <source>
        <dbReference type="ARBA" id="ARBA00008583"/>
    </source>
</evidence>
<protein>
    <submittedName>
        <fullName evidence="11">Amino acid permease</fullName>
    </submittedName>
</protein>
<dbReference type="InterPro" id="IPR004841">
    <property type="entry name" value="AA-permease/SLC12A_dom"/>
</dbReference>
<keyword evidence="6" id="KW-0029">Amino-acid transport</keyword>